<keyword evidence="1" id="KW-1133">Transmembrane helix</keyword>
<feature type="transmembrane region" description="Helical" evidence="1">
    <location>
        <begin position="6"/>
        <end position="27"/>
    </location>
</feature>
<dbReference type="KEGG" id="erz:ER308_00170"/>
<sequence>MTAEFVRDAVATCAIFGFFGMVWFGWAHEAPPARLRRPLAAGLALSIVAVVVGGALTWRYWSDGTVFDEQTGPTYGIIVAIEFAIAAVGAVVLAIRDRQDLIPPWIAIIVGLHLFPLAMVLNYPMLHVVAALVTAAGLVAVPVARALQVAVSAVTGIAAGTVLLAAAAYSASTIAAI</sequence>
<evidence type="ECO:0000313" key="3">
    <source>
        <dbReference type="Proteomes" id="UP000291469"/>
    </source>
</evidence>
<dbReference type="RefSeq" id="WP_131156822.1">
    <property type="nucleotide sequence ID" value="NZ_CP036402.1"/>
</dbReference>
<keyword evidence="1" id="KW-0812">Transmembrane</keyword>
<feature type="transmembrane region" description="Helical" evidence="1">
    <location>
        <begin position="102"/>
        <end position="119"/>
    </location>
</feature>
<evidence type="ECO:0000256" key="1">
    <source>
        <dbReference type="SAM" id="Phobius"/>
    </source>
</evidence>
<accession>A0A411YKX3</accession>
<gene>
    <name evidence="2" type="ORF">ER308_00170</name>
</gene>
<dbReference type="AlphaFoldDB" id="A0A411YKX3"/>
<name>A0A411YKX3_9ACTN</name>
<proteinExistence type="predicted"/>
<evidence type="ECO:0000313" key="2">
    <source>
        <dbReference type="EMBL" id="QBI21831.1"/>
    </source>
</evidence>
<dbReference type="Proteomes" id="UP000291469">
    <property type="component" value="Chromosome"/>
</dbReference>
<keyword evidence="1" id="KW-0472">Membrane</keyword>
<keyword evidence="3" id="KW-1185">Reference proteome</keyword>
<feature type="transmembrane region" description="Helical" evidence="1">
    <location>
        <begin position="151"/>
        <end position="171"/>
    </location>
</feature>
<dbReference type="OrthoDB" id="3697173at2"/>
<dbReference type="EMBL" id="CP036402">
    <property type="protein sequence ID" value="QBI21831.1"/>
    <property type="molecule type" value="Genomic_DNA"/>
</dbReference>
<protein>
    <submittedName>
        <fullName evidence="2">Uncharacterized protein</fullName>
    </submittedName>
</protein>
<feature type="transmembrane region" description="Helical" evidence="1">
    <location>
        <begin position="73"/>
        <end position="95"/>
    </location>
</feature>
<organism evidence="2 3">
    <name type="scientific">Egibacter rhizosphaerae</name>
    <dbReference type="NCBI Taxonomy" id="1670831"/>
    <lineage>
        <taxon>Bacteria</taxon>
        <taxon>Bacillati</taxon>
        <taxon>Actinomycetota</taxon>
        <taxon>Nitriliruptoria</taxon>
        <taxon>Egibacterales</taxon>
        <taxon>Egibacteraceae</taxon>
        <taxon>Egibacter</taxon>
    </lineage>
</organism>
<feature type="transmembrane region" description="Helical" evidence="1">
    <location>
        <begin position="125"/>
        <end position="144"/>
    </location>
</feature>
<reference evidence="2 3" key="1">
    <citation type="submission" date="2019-01" db="EMBL/GenBank/DDBJ databases">
        <title>Egibacter rhizosphaerae EGI 80759T.</title>
        <authorList>
            <person name="Chen D.-D."/>
            <person name="Tian Y."/>
            <person name="Jiao J.-Y."/>
            <person name="Zhang X.-T."/>
            <person name="Zhang Y.-G."/>
            <person name="Zhang Y."/>
            <person name="Xiao M."/>
            <person name="Shu W.-S."/>
            <person name="Li W.-J."/>
        </authorList>
    </citation>
    <scope>NUCLEOTIDE SEQUENCE [LARGE SCALE GENOMIC DNA]</scope>
    <source>
        <strain evidence="2 3">EGI 80759</strain>
    </source>
</reference>
<feature type="transmembrane region" description="Helical" evidence="1">
    <location>
        <begin position="39"/>
        <end position="61"/>
    </location>
</feature>